<keyword evidence="2" id="KW-1185">Reference proteome</keyword>
<sequence length="247" mass="28244">AVAVCDLSHRMILYRSELTPNILFNILPRVNVQVHEFVKDIVYPFTENDMLKNSRGDHWFSIAGHDRNNKKEPNTTVFQEANKLVIAKHFGPDEIFRILTEYGCGILRARFPAVVARYQASIEYMKATFGIQAQFGLFFNFCLNAPRKGVGRVFYLPIVTTLNGEKPSKQNSNPLYFCGCDSHEGNQGWAEADGRGSMVWFNQASMFQTSETGFNNLKEAREAGADDKCDMLSWLDYRNLFPKKEFQ</sequence>
<comment type="caution">
    <text evidence="1">The sequence shown here is derived from an EMBL/GenBank/DDBJ whole genome shotgun (WGS) entry which is preliminary data.</text>
</comment>
<protein>
    <submittedName>
        <fullName evidence="1">Uncharacterized protein</fullName>
    </submittedName>
</protein>
<evidence type="ECO:0000313" key="1">
    <source>
        <dbReference type="EMBL" id="KAJ3806857.1"/>
    </source>
</evidence>
<organism evidence="1 2">
    <name type="scientific">Lentinula aff. lateritia</name>
    <dbReference type="NCBI Taxonomy" id="2804960"/>
    <lineage>
        <taxon>Eukaryota</taxon>
        <taxon>Fungi</taxon>
        <taxon>Dikarya</taxon>
        <taxon>Basidiomycota</taxon>
        <taxon>Agaricomycotina</taxon>
        <taxon>Agaricomycetes</taxon>
        <taxon>Agaricomycetidae</taxon>
        <taxon>Agaricales</taxon>
        <taxon>Marasmiineae</taxon>
        <taxon>Omphalotaceae</taxon>
        <taxon>Lentinula</taxon>
    </lineage>
</organism>
<gene>
    <name evidence="1" type="ORF">F5876DRAFT_49230</name>
</gene>
<evidence type="ECO:0000313" key="2">
    <source>
        <dbReference type="Proteomes" id="UP001163835"/>
    </source>
</evidence>
<reference evidence="1" key="1">
    <citation type="submission" date="2022-09" db="EMBL/GenBank/DDBJ databases">
        <title>A Global Phylogenomic Analysis of the Shiitake Genus Lentinula.</title>
        <authorList>
            <consortium name="DOE Joint Genome Institute"/>
            <person name="Sierra-Patev S."/>
            <person name="Min B."/>
            <person name="Naranjo-Ortiz M."/>
            <person name="Looney B."/>
            <person name="Konkel Z."/>
            <person name="Slot J.C."/>
            <person name="Sakamoto Y."/>
            <person name="Steenwyk J.L."/>
            <person name="Rokas A."/>
            <person name="Carro J."/>
            <person name="Camarero S."/>
            <person name="Ferreira P."/>
            <person name="Molpeceres G."/>
            <person name="Ruiz-Duenas F.J."/>
            <person name="Serrano A."/>
            <person name="Henrissat B."/>
            <person name="Drula E."/>
            <person name="Hughes K.W."/>
            <person name="Mata J.L."/>
            <person name="Ishikawa N.K."/>
            <person name="Vargas-Isla R."/>
            <person name="Ushijima S."/>
            <person name="Smith C.A."/>
            <person name="Ahrendt S."/>
            <person name="Andreopoulos W."/>
            <person name="He G."/>
            <person name="Labutti K."/>
            <person name="Lipzen A."/>
            <person name="Ng V."/>
            <person name="Riley R."/>
            <person name="Sandor L."/>
            <person name="Barry K."/>
            <person name="Martinez A.T."/>
            <person name="Xiao Y."/>
            <person name="Gibbons J.G."/>
            <person name="Terashima K."/>
            <person name="Grigoriev I.V."/>
            <person name="Hibbett D.S."/>
        </authorList>
    </citation>
    <scope>NUCLEOTIDE SEQUENCE</scope>
    <source>
        <strain evidence="1">TMI1499</strain>
    </source>
</reference>
<accession>A0ACC1TQG7</accession>
<dbReference type="EMBL" id="MU795371">
    <property type="protein sequence ID" value="KAJ3806857.1"/>
    <property type="molecule type" value="Genomic_DNA"/>
</dbReference>
<feature type="non-terminal residue" evidence="1">
    <location>
        <position position="1"/>
    </location>
</feature>
<name>A0ACC1TQG7_9AGAR</name>
<dbReference type="Proteomes" id="UP001163835">
    <property type="component" value="Unassembled WGS sequence"/>
</dbReference>
<proteinExistence type="predicted"/>